<dbReference type="EC" id="3.4.19.5" evidence="3"/>
<dbReference type="AlphaFoldDB" id="A0A8C4QBJ1"/>
<evidence type="ECO:0000256" key="8">
    <source>
        <dbReference type="ARBA" id="ARBA00022813"/>
    </source>
</evidence>
<name>A0A8C4QBJ1_EPTBU</name>
<feature type="binding site" evidence="15">
    <location>
        <begin position="251"/>
        <end position="254"/>
    </location>
    <ligand>
        <name>substrate</name>
    </ligand>
</feature>
<dbReference type="InterPro" id="IPR000246">
    <property type="entry name" value="Peptidase_T2"/>
</dbReference>
<evidence type="ECO:0000256" key="6">
    <source>
        <dbReference type="ARBA" id="ARBA00022670"/>
    </source>
</evidence>
<dbReference type="Proteomes" id="UP000694388">
    <property type="component" value="Unplaced"/>
</dbReference>
<evidence type="ECO:0000256" key="3">
    <source>
        <dbReference type="ARBA" id="ARBA00012879"/>
    </source>
</evidence>
<keyword evidence="7" id="KW-0378">Hydrolase</keyword>
<evidence type="ECO:0000256" key="5">
    <source>
        <dbReference type="ARBA" id="ARBA00022280"/>
    </source>
</evidence>
<comment type="catalytic activity">
    <reaction evidence="1">
        <text>Cleavage of a beta-linked Asp residue from the N-terminus of a polypeptide.</text>
        <dbReference type="EC" id="3.4.19.5"/>
    </reaction>
</comment>
<comment type="catalytic activity">
    <reaction evidence="13">
        <text>L-asparagine + H2O = L-aspartate + NH4(+)</text>
        <dbReference type="Rhea" id="RHEA:21016"/>
        <dbReference type="ChEBI" id="CHEBI:15377"/>
        <dbReference type="ChEBI" id="CHEBI:28938"/>
        <dbReference type="ChEBI" id="CHEBI:29991"/>
        <dbReference type="ChEBI" id="CHEBI:58048"/>
        <dbReference type="EC" id="3.5.1.1"/>
    </reaction>
</comment>
<dbReference type="SUPFAM" id="SSF56235">
    <property type="entry name" value="N-terminal nucleophile aminohydrolases (Ntn hydrolases)"/>
    <property type="match status" value="1"/>
</dbReference>
<feature type="active site" description="Nucleophile" evidence="14">
    <location>
        <position position="223"/>
    </location>
</feature>
<reference evidence="17" key="1">
    <citation type="submission" date="2025-08" db="UniProtKB">
        <authorList>
            <consortium name="Ensembl"/>
        </authorList>
    </citation>
    <scope>IDENTIFICATION</scope>
</reference>
<dbReference type="GO" id="GO:0033345">
    <property type="term" value="P:L-asparagine catabolic process via L-aspartate"/>
    <property type="evidence" value="ECO:0007669"/>
    <property type="project" value="TreeGrafter"/>
</dbReference>
<sequence>MVPMDGWMMGFGGMVAAFSLSLGNRRSDPRPSHNKVLRNALQLQFSLLPVIQVACANMIPVVLVHGGAGTIPEHRQALALAGVRASVEAAWQLLKSGGSVLDVVEHAVKMMEDDPVFNAGVGSSLNVAGEIQEDAMIMEGSMLNSGAVSCVKNIANPIHLARLVMEKSKHIYLSATGANMFARTMGIPAVPTAQLITEYRRLCWEKSLGEANSTVPDEGSKGTVGAIAIDKNGNVASATSTGGLNFKMIGRVGDVPCIGAGGYADNELGAVSTTGDGESIMKVTLARLVLFHMEQGKKPLEAAKLALQHLVRRTGDTAGLIALAPNGEWTAHCVSEHMSWAGATQGRRYHGLKRGEKHMQEVDE</sequence>
<evidence type="ECO:0000256" key="13">
    <source>
        <dbReference type="ARBA" id="ARBA00049366"/>
    </source>
</evidence>
<evidence type="ECO:0000256" key="16">
    <source>
        <dbReference type="PIRSR" id="PIRSR600246-3"/>
    </source>
</evidence>
<dbReference type="GO" id="GO:0008798">
    <property type="term" value="F:beta-aspartyl-peptidase activity"/>
    <property type="evidence" value="ECO:0007669"/>
    <property type="project" value="UniProtKB-EC"/>
</dbReference>
<dbReference type="EC" id="3.5.1.1" evidence="4"/>
<organism evidence="17 18">
    <name type="scientific">Eptatretus burgeri</name>
    <name type="common">Inshore hagfish</name>
    <dbReference type="NCBI Taxonomy" id="7764"/>
    <lineage>
        <taxon>Eukaryota</taxon>
        <taxon>Metazoa</taxon>
        <taxon>Chordata</taxon>
        <taxon>Craniata</taxon>
        <taxon>Vertebrata</taxon>
        <taxon>Cyclostomata</taxon>
        <taxon>Myxini</taxon>
        <taxon>Myxiniformes</taxon>
        <taxon>Myxinidae</taxon>
        <taxon>Eptatretinae</taxon>
        <taxon>Eptatretus</taxon>
    </lineage>
</organism>
<dbReference type="FunFam" id="3.60.20.30:FF:000001">
    <property type="entry name" value="Isoaspartyl peptidase/L-asparaginase"/>
    <property type="match status" value="1"/>
</dbReference>
<feature type="binding site" evidence="15">
    <location>
        <begin position="274"/>
        <end position="277"/>
    </location>
    <ligand>
        <name>substrate</name>
    </ligand>
</feature>
<protein>
    <recommendedName>
        <fullName evidence="5">Isoaspartyl peptidase/L-asparaginase</fullName>
        <ecNumber evidence="3">3.4.19.5</ecNumber>
        <ecNumber evidence="4">3.5.1.1</ecNumber>
    </recommendedName>
    <alternativeName>
        <fullName evidence="9">Asparaginase-like protein 1</fullName>
    </alternativeName>
    <alternativeName>
        <fullName evidence="12">Beta-aspartyl-peptidase</fullName>
    </alternativeName>
    <alternativeName>
        <fullName evidence="10">Isoaspartyl dipeptidase</fullName>
    </alternativeName>
    <alternativeName>
        <fullName evidence="11">L-asparagine amidohydrolase</fullName>
    </alternativeName>
</protein>
<evidence type="ECO:0000256" key="11">
    <source>
        <dbReference type="ARBA" id="ARBA00030414"/>
    </source>
</evidence>
<dbReference type="Gene3D" id="3.60.20.30">
    <property type="entry name" value="(Glycosyl)asparaginase"/>
    <property type="match status" value="1"/>
</dbReference>
<dbReference type="PANTHER" id="PTHR10188:SF41">
    <property type="entry name" value="ISOASPARTYL PEPTIDASE_L-ASPARAGINASE"/>
    <property type="match status" value="1"/>
</dbReference>
<evidence type="ECO:0000256" key="14">
    <source>
        <dbReference type="PIRSR" id="PIRSR600246-1"/>
    </source>
</evidence>
<evidence type="ECO:0000256" key="12">
    <source>
        <dbReference type="ARBA" id="ARBA00030667"/>
    </source>
</evidence>
<evidence type="ECO:0000256" key="1">
    <source>
        <dbReference type="ARBA" id="ARBA00000306"/>
    </source>
</evidence>
<evidence type="ECO:0000256" key="9">
    <source>
        <dbReference type="ARBA" id="ARBA00029701"/>
    </source>
</evidence>
<keyword evidence="18" id="KW-1185">Reference proteome</keyword>
<dbReference type="GO" id="GO:0006508">
    <property type="term" value="P:proteolysis"/>
    <property type="evidence" value="ECO:0007669"/>
    <property type="project" value="UniProtKB-KW"/>
</dbReference>
<dbReference type="CDD" id="cd04702">
    <property type="entry name" value="ASRGL1_like"/>
    <property type="match status" value="1"/>
</dbReference>
<proteinExistence type="inferred from homology"/>
<evidence type="ECO:0000256" key="2">
    <source>
        <dbReference type="ARBA" id="ARBA00010872"/>
    </source>
</evidence>
<keyword evidence="6" id="KW-0645">Protease</keyword>
<dbReference type="PANTHER" id="PTHR10188">
    <property type="entry name" value="L-ASPARAGINASE"/>
    <property type="match status" value="1"/>
</dbReference>
<dbReference type="Pfam" id="PF01112">
    <property type="entry name" value="Asparaginase_2"/>
    <property type="match status" value="1"/>
</dbReference>
<evidence type="ECO:0000313" key="17">
    <source>
        <dbReference type="Ensembl" id="ENSEBUP00000012998.1"/>
    </source>
</evidence>
<dbReference type="Ensembl" id="ENSEBUT00000013574.1">
    <property type="protein sequence ID" value="ENSEBUP00000012998.1"/>
    <property type="gene ID" value="ENSEBUG00000008230.1"/>
</dbReference>
<dbReference type="InterPro" id="IPR033844">
    <property type="entry name" value="ASRGL1_meta"/>
</dbReference>
<keyword evidence="8" id="KW-0068">Autocatalytic cleavage</keyword>
<evidence type="ECO:0000256" key="15">
    <source>
        <dbReference type="PIRSR" id="PIRSR600246-2"/>
    </source>
</evidence>
<dbReference type="GO" id="GO:0005737">
    <property type="term" value="C:cytoplasm"/>
    <property type="evidence" value="ECO:0007669"/>
    <property type="project" value="TreeGrafter"/>
</dbReference>
<evidence type="ECO:0000256" key="10">
    <source>
        <dbReference type="ARBA" id="ARBA00029780"/>
    </source>
</evidence>
<evidence type="ECO:0000256" key="7">
    <source>
        <dbReference type="ARBA" id="ARBA00022801"/>
    </source>
</evidence>
<comment type="similarity">
    <text evidence="2">Belongs to the Ntn-hydrolase family.</text>
</comment>
<accession>A0A8C4QBJ1</accession>
<dbReference type="GeneTree" id="ENSGT00950000183045"/>
<evidence type="ECO:0000256" key="4">
    <source>
        <dbReference type="ARBA" id="ARBA00012920"/>
    </source>
</evidence>
<reference evidence="17" key="2">
    <citation type="submission" date="2025-09" db="UniProtKB">
        <authorList>
            <consortium name="Ensembl"/>
        </authorList>
    </citation>
    <scope>IDENTIFICATION</scope>
</reference>
<feature type="site" description="Cleavage; by autolysis" evidence="16">
    <location>
        <begin position="222"/>
        <end position="223"/>
    </location>
</feature>
<dbReference type="InterPro" id="IPR029055">
    <property type="entry name" value="Ntn_hydrolases_N"/>
</dbReference>
<evidence type="ECO:0000313" key="18">
    <source>
        <dbReference type="Proteomes" id="UP000694388"/>
    </source>
</evidence>
<dbReference type="GO" id="GO:0004067">
    <property type="term" value="F:asparaginase activity"/>
    <property type="evidence" value="ECO:0007669"/>
    <property type="project" value="UniProtKB-EC"/>
</dbReference>